<organism evidence="9">
    <name type="scientific">uncultured Aureispira sp</name>
    <dbReference type="NCBI Taxonomy" id="1331704"/>
    <lineage>
        <taxon>Bacteria</taxon>
        <taxon>Pseudomonadati</taxon>
        <taxon>Bacteroidota</taxon>
        <taxon>Saprospiria</taxon>
        <taxon>Saprospirales</taxon>
        <taxon>Saprospiraceae</taxon>
        <taxon>Aureispira</taxon>
        <taxon>environmental samples</taxon>
    </lineage>
</organism>
<evidence type="ECO:0000256" key="7">
    <source>
        <dbReference type="SAM" id="Phobius"/>
    </source>
</evidence>
<keyword evidence="6 7" id="KW-0472">Membrane</keyword>
<evidence type="ECO:0000256" key="2">
    <source>
        <dbReference type="ARBA" id="ARBA00005236"/>
    </source>
</evidence>
<keyword evidence="4 7" id="KW-0812">Transmembrane</keyword>
<evidence type="ECO:0000256" key="1">
    <source>
        <dbReference type="ARBA" id="ARBA00004651"/>
    </source>
</evidence>
<dbReference type="GO" id="GO:0044874">
    <property type="term" value="P:lipoprotein localization to outer membrane"/>
    <property type="evidence" value="ECO:0007669"/>
    <property type="project" value="TreeGrafter"/>
</dbReference>
<protein>
    <submittedName>
        <fullName evidence="9">ABC transporter, permease protein</fullName>
    </submittedName>
</protein>
<accession>A0A6S6TV66</accession>
<dbReference type="PANTHER" id="PTHR30489">
    <property type="entry name" value="LIPOPROTEIN-RELEASING SYSTEM TRANSMEMBRANE PROTEIN LOLE"/>
    <property type="match status" value="1"/>
</dbReference>
<dbReference type="PANTHER" id="PTHR30489:SF0">
    <property type="entry name" value="LIPOPROTEIN-RELEASING SYSTEM TRANSMEMBRANE PROTEIN LOLE"/>
    <property type="match status" value="1"/>
</dbReference>
<dbReference type="EMBL" id="CACVAQ010000382">
    <property type="protein sequence ID" value="CAA6826501.1"/>
    <property type="molecule type" value="Genomic_DNA"/>
</dbReference>
<dbReference type="AlphaFoldDB" id="A0A6S6TV66"/>
<dbReference type="InterPro" id="IPR051447">
    <property type="entry name" value="Lipoprotein-release_system"/>
</dbReference>
<feature type="transmembrane region" description="Helical" evidence="7">
    <location>
        <begin position="492"/>
        <end position="521"/>
    </location>
</feature>
<evidence type="ECO:0000256" key="3">
    <source>
        <dbReference type="ARBA" id="ARBA00022475"/>
    </source>
</evidence>
<feature type="domain" description="ABC3 transporter permease C-terminal" evidence="8">
    <location>
        <begin position="448"/>
        <end position="573"/>
    </location>
</feature>
<reference evidence="9" key="1">
    <citation type="submission" date="2020-01" db="EMBL/GenBank/DDBJ databases">
        <authorList>
            <person name="Meier V. D."/>
            <person name="Meier V D."/>
        </authorList>
    </citation>
    <scope>NUCLEOTIDE SEQUENCE</scope>
    <source>
        <strain evidence="9">HLG_WM_MAG_10</strain>
    </source>
</reference>
<feature type="transmembrane region" description="Helical" evidence="7">
    <location>
        <begin position="541"/>
        <end position="568"/>
    </location>
</feature>
<gene>
    <name evidence="9" type="ORF">HELGO_WM20794</name>
</gene>
<evidence type="ECO:0000256" key="5">
    <source>
        <dbReference type="ARBA" id="ARBA00022989"/>
    </source>
</evidence>
<keyword evidence="3" id="KW-1003">Cell membrane</keyword>
<name>A0A6S6TV66_9BACT</name>
<sequence length="580" mass="65541">MILATAIVSGFKNTISEKIFGFWGHIHITSSYSPSSYSFESSPMNQNQDFYPSVDTIGKILHKVPEMDMITSIGLNSDNPSINIALALLLIALVFSFAPKFIKERLKLGTRLLIVSVLTITSIVLLANQEYQIAQKDVIHETEGGIRHIQLYIHKEGIIKTKDQIEGVVLRGVGADYDWEFLKEYIQEGVILNTKTEEATNGILISETTANRLKLSLGDKFLIYFVQEGNSLGRKFTITGIYKTGLEEYDRRFALVDVRKLQQLNNWRPFRSYPVELNLDEEQFILKGLTAGTAPNDLGWTYVKDHFTKGNFLDLEDKNYMGAVIPHQVAQAKRLQIGDSLNLKYTDNGGDTHIFNYQVAGIYLGPDDTRIQKTVFVNWQSINNLNQVLPPQVSGFELFVDHIKDLDALGDHTNYVTLMGKNQYANTIKEIQPNIFDWLSLTDMNERIILLLMILVSIINMTTSLMILILERTNMIGILKALGTPNWSIRKIFLYNAAYIIGWGLLLGNLIGIGLCLLQIQFGIITLPEDLYYVSVVPIEFNWLTILALNAGTMFITLMVLIIPSWLVSKIDPVKAIRFS</sequence>
<keyword evidence="5 7" id="KW-1133">Transmembrane helix</keyword>
<evidence type="ECO:0000313" key="9">
    <source>
        <dbReference type="EMBL" id="CAA6826501.1"/>
    </source>
</evidence>
<dbReference type="GO" id="GO:0098797">
    <property type="term" value="C:plasma membrane protein complex"/>
    <property type="evidence" value="ECO:0007669"/>
    <property type="project" value="TreeGrafter"/>
</dbReference>
<proteinExistence type="inferred from homology"/>
<evidence type="ECO:0000256" key="4">
    <source>
        <dbReference type="ARBA" id="ARBA00022692"/>
    </source>
</evidence>
<evidence type="ECO:0000259" key="8">
    <source>
        <dbReference type="Pfam" id="PF02687"/>
    </source>
</evidence>
<dbReference type="InterPro" id="IPR003838">
    <property type="entry name" value="ABC3_permease_C"/>
</dbReference>
<evidence type="ECO:0000256" key="6">
    <source>
        <dbReference type="ARBA" id="ARBA00023136"/>
    </source>
</evidence>
<feature type="transmembrane region" description="Helical" evidence="7">
    <location>
        <begin position="448"/>
        <end position="471"/>
    </location>
</feature>
<comment type="similarity">
    <text evidence="2">Belongs to the ABC-4 integral membrane protein family. LolC/E subfamily.</text>
</comment>
<dbReference type="Pfam" id="PF02687">
    <property type="entry name" value="FtsX"/>
    <property type="match status" value="1"/>
</dbReference>
<comment type="subcellular location">
    <subcellularLocation>
        <location evidence="1">Cell membrane</location>
        <topology evidence="1">Multi-pass membrane protein</topology>
    </subcellularLocation>
</comment>